<dbReference type="InterPro" id="IPR004045">
    <property type="entry name" value="Glutathione_S-Trfase_N"/>
</dbReference>
<dbReference type="InterPro" id="IPR036249">
    <property type="entry name" value="Thioredoxin-like_sf"/>
</dbReference>
<dbReference type="Proteomes" id="UP000462212">
    <property type="component" value="Unassembled WGS sequence"/>
</dbReference>
<dbReference type="Gene3D" id="1.20.1050.10">
    <property type="match status" value="1"/>
</dbReference>
<dbReference type="Pfam" id="PF13409">
    <property type="entry name" value="GST_N_2"/>
    <property type="match status" value="1"/>
</dbReference>
<evidence type="ECO:0000259" key="1">
    <source>
        <dbReference type="PROSITE" id="PS50404"/>
    </source>
</evidence>
<comment type="caution">
    <text evidence="2">The sequence shown here is derived from an EMBL/GenBank/DDBJ whole genome shotgun (WGS) entry which is preliminary data.</text>
</comment>
<protein>
    <submittedName>
        <fullName evidence="2">Glutathione S-transferase</fullName>
    </submittedName>
</protein>
<dbReference type="CDD" id="cd00570">
    <property type="entry name" value="GST_N_family"/>
    <property type="match status" value="1"/>
</dbReference>
<dbReference type="SFLD" id="SFLDG00358">
    <property type="entry name" value="Main_(cytGST)"/>
    <property type="match status" value="1"/>
</dbReference>
<dbReference type="GO" id="GO:0016740">
    <property type="term" value="F:transferase activity"/>
    <property type="evidence" value="ECO:0007669"/>
    <property type="project" value="UniProtKB-KW"/>
</dbReference>
<dbReference type="PANTHER" id="PTHR43968:SF8">
    <property type="entry name" value="S-TRANSFERASE, PUTATIVE (AFU_ORTHOLOGUE AFUA_2G00590)-RELATED"/>
    <property type="match status" value="1"/>
</dbReference>
<gene>
    <name evidence="2" type="primary">GSTU20</name>
    <name evidence="2" type="ORF">LSUB1_G004018</name>
</gene>
<dbReference type="AlphaFoldDB" id="A0A8H8RTA4"/>
<proteinExistence type="predicted"/>
<dbReference type="PROSITE" id="PS50404">
    <property type="entry name" value="GST_NTER"/>
    <property type="match status" value="1"/>
</dbReference>
<dbReference type="GO" id="GO:0005737">
    <property type="term" value="C:cytoplasm"/>
    <property type="evidence" value="ECO:0007669"/>
    <property type="project" value="TreeGrafter"/>
</dbReference>
<dbReference type="SUPFAM" id="SSF47616">
    <property type="entry name" value="GST C-terminal domain-like"/>
    <property type="match status" value="1"/>
</dbReference>
<feature type="domain" description="GST N-terminal" evidence="1">
    <location>
        <begin position="7"/>
        <end position="86"/>
    </location>
</feature>
<dbReference type="InterPro" id="IPR050983">
    <property type="entry name" value="GST_Omega/HSP26"/>
</dbReference>
<dbReference type="SUPFAM" id="SSF52833">
    <property type="entry name" value="Thioredoxin-like"/>
    <property type="match status" value="1"/>
</dbReference>
<evidence type="ECO:0000313" key="2">
    <source>
        <dbReference type="EMBL" id="TVY39233.1"/>
    </source>
</evidence>
<dbReference type="PANTHER" id="PTHR43968">
    <property type="match status" value="1"/>
</dbReference>
<keyword evidence="3" id="KW-1185">Reference proteome</keyword>
<evidence type="ECO:0000313" key="3">
    <source>
        <dbReference type="Proteomes" id="UP000462212"/>
    </source>
</evidence>
<dbReference type="InterPro" id="IPR040079">
    <property type="entry name" value="Glutathione_S-Trfase"/>
</dbReference>
<keyword evidence="2" id="KW-0808">Transferase</keyword>
<accession>A0A8H8RTA4</accession>
<name>A0A8H8RTA4_9HELO</name>
<sequence>MGSSETPKITLYTSYACPWAHRSQIALRELNLPFETVIVDLSVPRTPKYLKINPRGLVPALDYNGIILTESAIVSQFLVDAHPSHLEKASTDEGGPLQRAKINFFVDTFISKVFTLYLTALRAQVGEEKERAVGTIVDAVVKELEPLLGDAGPFFGGRRIGLRWLRYVQTASFVIRILAFAEYEALLPKSLLTSLEAKAPSFWKWASAVVKEDSVTYKWDAKAISERMIERFEKLQKEAAAAK</sequence>
<dbReference type="Gene3D" id="3.40.30.10">
    <property type="entry name" value="Glutaredoxin"/>
    <property type="match status" value="1"/>
</dbReference>
<dbReference type="OrthoDB" id="202840at2759"/>
<dbReference type="EMBL" id="QGMJ01000239">
    <property type="protein sequence ID" value="TVY39233.1"/>
    <property type="molecule type" value="Genomic_DNA"/>
</dbReference>
<organism evidence="2 3">
    <name type="scientific">Lachnellula subtilissima</name>
    <dbReference type="NCBI Taxonomy" id="602034"/>
    <lineage>
        <taxon>Eukaryota</taxon>
        <taxon>Fungi</taxon>
        <taxon>Dikarya</taxon>
        <taxon>Ascomycota</taxon>
        <taxon>Pezizomycotina</taxon>
        <taxon>Leotiomycetes</taxon>
        <taxon>Helotiales</taxon>
        <taxon>Lachnaceae</taxon>
        <taxon>Lachnellula</taxon>
    </lineage>
</organism>
<reference evidence="2 3" key="1">
    <citation type="submission" date="2018-05" db="EMBL/GenBank/DDBJ databases">
        <title>Genome sequencing and assembly of the regulated plant pathogen Lachnellula willkommii and related sister species for the development of diagnostic species identification markers.</title>
        <authorList>
            <person name="Giroux E."/>
            <person name="Bilodeau G."/>
        </authorList>
    </citation>
    <scope>NUCLEOTIDE SEQUENCE [LARGE SCALE GENOMIC DNA]</scope>
    <source>
        <strain evidence="2 3">CBS 197.66</strain>
    </source>
</reference>
<dbReference type="InterPro" id="IPR036282">
    <property type="entry name" value="Glutathione-S-Trfase_C_sf"/>
</dbReference>
<dbReference type="SFLD" id="SFLDS00019">
    <property type="entry name" value="Glutathione_Transferase_(cytos"/>
    <property type="match status" value="1"/>
</dbReference>